<comment type="similarity">
    <text evidence="3">Belongs to the TO family.</text>
</comment>
<accession>A0A0L0C8C3</accession>
<dbReference type="InterPro" id="IPR010562">
    <property type="entry name" value="Haemolymph_juvenile_hormone-bd"/>
</dbReference>
<dbReference type="GO" id="GO:0005615">
    <property type="term" value="C:extracellular space"/>
    <property type="evidence" value="ECO:0007669"/>
    <property type="project" value="TreeGrafter"/>
</dbReference>
<dbReference type="InterPro" id="IPR038606">
    <property type="entry name" value="To_sf"/>
</dbReference>
<evidence type="ECO:0008006" key="7">
    <source>
        <dbReference type="Google" id="ProtNLM"/>
    </source>
</evidence>
<dbReference type="SMART" id="SM00700">
    <property type="entry name" value="JHBP"/>
    <property type="match status" value="1"/>
</dbReference>
<feature type="chain" id="PRO_5005536076" description="Protein takeout" evidence="4">
    <location>
        <begin position="24"/>
        <end position="293"/>
    </location>
</feature>
<dbReference type="AlphaFoldDB" id="A0A0L0C8C3"/>
<feature type="signal peptide" evidence="4">
    <location>
        <begin position="1"/>
        <end position="23"/>
    </location>
</feature>
<dbReference type="PANTHER" id="PTHR11008:SF25">
    <property type="entry name" value="IP09473P-RELATED"/>
    <property type="match status" value="1"/>
</dbReference>
<keyword evidence="1 4" id="KW-0732">Signal</keyword>
<dbReference type="FunFam" id="3.15.10.30:FF:000001">
    <property type="entry name" value="Takeout-like protein 1"/>
    <property type="match status" value="1"/>
</dbReference>
<keyword evidence="2" id="KW-0090">Biological rhythms</keyword>
<protein>
    <recommendedName>
        <fullName evidence="7">Protein takeout</fullName>
    </recommendedName>
</protein>
<dbReference type="Gene3D" id="3.15.10.30">
    <property type="entry name" value="Haemolymph juvenile hormone binding protein"/>
    <property type="match status" value="1"/>
</dbReference>
<dbReference type="Proteomes" id="UP000037069">
    <property type="component" value="Unassembled WGS sequence"/>
</dbReference>
<comment type="caution">
    <text evidence="5">The sequence shown here is derived from an EMBL/GenBank/DDBJ whole genome shotgun (WGS) entry which is preliminary data.</text>
</comment>
<name>A0A0L0C8C3_LUCCU</name>
<evidence type="ECO:0000256" key="1">
    <source>
        <dbReference type="ARBA" id="ARBA00022729"/>
    </source>
</evidence>
<evidence type="ECO:0000256" key="4">
    <source>
        <dbReference type="SAM" id="SignalP"/>
    </source>
</evidence>
<evidence type="ECO:0000256" key="2">
    <source>
        <dbReference type="ARBA" id="ARBA00023108"/>
    </source>
</evidence>
<dbReference type="GO" id="GO:0007623">
    <property type="term" value="P:circadian rhythm"/>
    <property type="evidence" value="ECO:0007669"/>
    <property type="project" value="UniProtKB-ARBA"/>
</dbReference>
<evidence type="ECO:0000313" key="6">
    <source>
        <dbReference type="Proteomes" id="UP000037069"/>
    </source>
</evidence>
<dbReference type="OMA" id="YIPANFF"/>
<sequence>MALNFYYIITVVFFLSLRDYVKSEDKFLTDSHYIKGCQIADKNFTQCSTESIQKLFNKLNGGIPGLDSIKSFDPFYLNRIKITQGNSQAINLKVELSNVKIIGFGHTNVLESAVSSKDFSWKTTFVLPVMKLQGDYSLFGRILLIPLNGRGEVFLDAENMTVVMHTKTRLYEKGGFTFYNVTSTHVDFKLEGLKSYFSNLFNGQKQLGEYDSNIINTINNFLCFPHTEDSTNKFFNDNWRMLTDALYTVITQTIQDILLDVLRKIFHFIPANFFVTDIPTSEQLYGKAKPKKF</sequence>
<proteinExistence type="inferred from homology"/>
<reference evidence="5 6" key="1">
    <citation type="journal article" date="2015" name="Nat. Commun.">
        <title>Lucilia cuprina genome unlocks parasitic fly biology to underpin future interventions.</title>
        <authorList>
            <person name="Anstead C.A."/>
            <person name="Korhonen P.K."/>
            <person name="Young N.D."/>
            <person name="Hall R.S."/>
            <person name="Jex A.R."/>
            <person name="Murali S.C."/>
            <person name="Hughes D.S."/>
            <person name="Lee S.F."/>
            <person name="Perry T."/>
            <person name="Stroehlein A.J."/>
            <person name="Ansell B.R."/>
            <person name="Breugelmans B."/>
            <person name="Hofmann A."/>
            <person name="Qu J."/>
            <person name="Dugan S."/>
            <person name="Lee S.L."/>
            <person name="Chao H."/>
            <person name="Dinh H."/>
            <person name="Han Y."/>
            <person name="Doddapaneni H.V."/>
            <person name="Worley K.C."/>
            <person name="Muzny D.M."/>
            <person name="Ioannidis P."/>
            <person name="Waterhouse R.M."/>
            <person name="Zdobnov E.M."/>
            <person name="James P.J."/>
            <person name="Bagnall N.H."/>
            <person name="Kotze A.C."/>
            <person name="Gibbs R.A."/>
            <person name="Richards S."/>
            <person name="Batterham P."/>
            <person name="Gasser R.B."/>
        </authorList>
    </citation>
    <scope>NUCLEOTIDE SEQUENCE [LARGE SCALE GENOMIC DNA]</scope>
    <source>
        <strain evidence="5 6">LS</strain>
        <tissue evidence="5">Full body</tissue>
    </source>
</reference>
<keyword evidence="6" id="KW-1185">Reference proteome</keyword>
<dbReference type="Pfam" id="PF06585">
    <property type="entry name" value="JHBP"/>
    <property type="match status" value="2"/>
</dbReference>
<organism evidence="5 6">
    <name type="scientific">Lucilia cuprina</name>
    <name type="common">Green bottle fly</name>
    <name type="synonym">Australian sheep blowfly</name>
    <dbReference type="NCBI Taxonomy" id="7375"/>
    <lineage>
        <taxon>Eukaryota</taxon>
        <taxon>Metazoa</taxon>
        <taxon>Ecdysozoa</taxon>
        <taxon>Arthropoda</taxon>
        <taxon>Hexapoda</taxon>
        <taxon>Insecta</taxon>
        <taxon>Pterygota</taxon>
        <taxon>Neoptera</taxon>
        <taxon>Endopterygota</taxon>
        <taxon>Diptera</taxon>
        <taxon>Brachycera</taxon>
        <taxon>Muscomorpha</taxon>
        <taxon>Oestroidea</taxon>
        <taxon>Calliphoridae</taxon>
        <taxon>Luciliinae</taxon>
        <taxon>Lucilia</taxon>
    </lineage>
</organism>
<dbReference type="OrthoDB" id="8175281at2759"/>
<gene>
    <name evidence="5" type="ORF">FF38_05543</name>
</gene>
<dbReference type="PANTHER" id="PTHR11008">
    <property type="entry name" value="PROTEIN TAKEOUT-LIKE PROTEIN"/>
    <property type="match status" value="1"/>
</dbReference>
<dbReference type="EMBL" id="JRES01000763">
    <property type="protein sequence ID" value="KNC28495.1"/>
    <property type="molecule type" value="Genomic_DNA"/>
</dbReference>
<evidence type="ECO:0000313" key="5">
    <source>
        <dbReference type="EMBL" id="KNC28495.1"/>
    </source>
</evidence>
<evidence type="ECO:0000256" key="3">
    <source>
        <dbReference type="ARBA" id="ARBA00060902"/>
    </source>
</evidence>